<dbReference type="InterPro" id="IPR036291">
    <property type="entry name" value="NAD(P)-bd_dom_sf"/>
</dbReference>
<dbReference type="EMBL" id="VHLG01000005">
    <property type="protein sequence ID" value="TPW30502.1"/>
    <property type="molecule type" value="Genomic_DNA"/>
</dbReference>
<dbReference type="InterPro" id="IPR011032">
    <property type="entry name" value="GroES-like_sf"/>
</dbReference>
<dbReference type="RefSeq" id="WP_141149072.1">
    <property type="nucleotide sequence ID" value="NZ_VHLG01000005.1"/>
</dbReference>
<feature type="domain" description="Enoyl reductase (ER)" evidence="3">
    <location>
        <begin position="7"/>
        <end position="341"/>
    </location>
</feature>
<keyword evidence="5" id="KW-1185">Reference proteome</keyword>
<dbReference type="Pfam" id="PF00107">
    <property type="entry name" value="ADH_zinc_N"/>
    <property type="match status" value="1"/>
</dbReference>
<dbReference type="InterPro" id="IPR020843">
    <property type="entry name" value="ER"/>
</dbReference>
<dbReference type="Gene3D" id="3.90.180.10">
    <property type="entry name" value="Medium-chain alcohol dehydrogenases, catalytic domain"/>
    <property type="match status" value="1"/>
</dbReference>
<sequence>MKAWVQTAFGGAEVREMKEVSRPQPKADEVIIKVAAVALNRLDILQRKAPVIATFRLPHIAGMDFAGTVVEAGSALGASLVGTDVVADPVVTCNACDYCRANMPEYCVELRTCGSSRDGGLAEYVAVPVENCIPVKDSVLPLAELAAVPVASVTAWHGLLGAGRLEAGEIVVIPGANSGLGSAGIQIAKMRGATVITLVSDPSKIATARSLGADLVIDRKAENWVETARAFTGGKGVDIVWDHVGGPFLQQAINACRIGGRVVMSGTTAGNDSVICNTSIFHWGKSLIGHGGYSRQEMADTVAAYSRGDLKLVIDSKWAFEDYPKAEARLESGAFFGKVLVCLTP</sequence>
<dbReference type="Pfam" id="PF08240">
    <property type="entry name" value="ADH_N"/>
    <property type="match status" value="1"/>
</dbReference>
<evidence type="ECO:0000256" key="1">
    <source>
        <dbReference type="ARBA" id="ARBA00022857"/>
    </source>
</evidence>
<dbReference type="Proteomes" id="UP000318801">
    <property type="component" value="Unassembled WGS sequence"/>
</dbReference>
<gene>
    <name evidence="4" type="ORF">FJU08_11035</name>
</gene>
<protein>
    <submittedName>
        <fullName evidence="4">Zinc-binding dehydrogenase</fullName>
    </submittedName>
</protein>
<dbReference type="SMART" id="SM00829">
    <property type="entry name" value="PKS_ER"/>
    <property type="match status" value="1"/>
</dbReference>
<dbReference type="InterPro" id="IPR013154">
    <property type="entry name" value="ADH-like_N"/>
</dbReference>
<evidence type="ECO:0000256" key="2">
    <source>
        <dbReference type="ARBA" id="ARBA00023002"/>
    </source>
</evidence>
<dbReference type="PANTHER" id="PTHR48106">
    <property type="entry name" value="QUINONE OXIDOREDUCTASE PIG3-RELATED"/>
    <property type="match status" value="1"/>
</dbReference>
<evidence type="ECO:0000313" key="5">
    <source>
        <dbReference type="Proteomes" id="UP000318801"/>
    </source>
</evidence>
<dbReference type="SUPFAM" id="SSF50129">
    <property type="entry name" value="GroES-like"/>
    <property type="match status" value="1"/>
</dbReference>
<dbReference type="AlphaFoldDB" id="A0A506U7V7"/>
<keyword evidence="1" id="KW-0521">NADP</keyword>
<name>A0A506U7V7_9HYPH</name>
<dbReference type="GO" id="GO:0016651">
    <property type="term" value="F:oxidoreductase activity, acting on NAD(P)H"/>
    <property type="evidence" value="ECO:0007669"/>
    <property type="project" value="TreeGrafter"/>
</dbReference>
<dbReference type="SUPFAM" id="SSF51735">
    <property type="entry name" value="NAD(P)-binding Rossmann-fold domains"/>
    <property type="match status" value="1"/>
</dbReference>
<dbReference type="OrthoDB" id="9790818at2"/>
<reference evidence="4 5" key="1">
    <citation type="submission" date="2019-06" db="EMBL/GenBank/DDBJ databases">
        <authorList>
            <person name="Li M."/>
        </authorList>
    </citation>
    <scope>NUCLEOTIDE SEQUENCE [LARGE SCALE GENOMIC DNA]</scope>
    <source>
        <strain evidence="4 5">BGMRC2036</strain>
    </source>
</reference>
<proteinExistence type="predicted"/>
<organism evidence="4 5">
    <name type="scientific">Martelella alba</name>
    <dbReference type="NCBI Taxonomy" id="2590451"/>
    <lineage>
        <taxon>Bacteria</taxon>
        <taxon>Pseudomonadati</taxon>
        <taxon>Pseudomonadota</taxon>
        <taxon>Alphaproteobacteria</taxon>
        <taxon>Hyphomicrobiales</taxon>
        <taxon>Aurantimonadaceae</taxon>
        <taxon>Martelella</taxon>
    </lineage>
</organism>
<dbReference type="InterPro" id="IPR013149">
    <property type="entry name" value="ADH-like_C"/>
</dbReference>
<dbReference type="GO" id="GO:0070402">
    <property type="term" value="F:NADPH binding"/>
    <property type="evidence" value="ECO:0007669"/>
    <property type="project" value="TreeGrafter"/>
</dbReference>
<dbReference type="PANTHER" id="PTHR48106:SF18">
    <property type="entry name" value="QUINONE OXIDOREDUCTASE PIG3"/>
    <property type="match status" value="1"/>
</dbReference>
<keyword evidence="2" id="KW-0560">Oxidoreductase</keyword>
<accession>A0A506U7V7</accession>
<evidence type="ECO:0000313" key="4">
    <source>
        <dbReference type="EMBL" id="TPW30502.1"/>
    </source>
</evidence>
<evidence type="ECO:0000259" key="3">
    <source>
        <dbReference type="SMART" id="SM00829"/>
    </source>
</evidence>
<comment type="caution">
    <text evidence="4">The sequence shown here is derived from an EMBL/GenBank/DDBJ whole genome shotgun (WGS) entry which is preliminary data.</text>
</comment>